<name>A0A9D4R772_DREPO</name>
<protein>
    <submittedName>
        <fullName evidence="1">Uncharacterized protein</fullName>
    </submittedName>
</protein>
<accession>A0A9D4R772</accession>
<reference evidence="1" key="1">
    <citation type="journal article" date="2019" name="bioRxiv">
        <title>The Genome of the Zebra Mussel, Dreissena polymorpha: A Resource for Invasive Species Research.</title>
        <authorList>
            <person name="McCartney M.A."/>
            <person name="Auch B."/>
            <person name="Kono T."/>
            <person name="Mallez S."/>
            <person name="Zhang Y."/>
            <person name="Obille A."/>
            <person name="Becker A."/>
            <person name="Abrahante J.E."/>
            <person name="Garbe J."/>
            <person name="Badalamenti J.P."/>
            <person name="Herman A."/>
            <person name="Mangelson H."/>
            <person name="Liachko I."/>
            <person name="Sullivan S."/>
            <person name="Sone E.D."/>
            <person name="Koren S."/>
            <person name="Silverstein K.A.T."/>
            <person name="Beckman K.B."/>
            <person name="Gohl D.M."/>
        </authorList>
    </citation>
    <scope>NUCLEOTIDE SEQUENCE</scope>
    <source>
        <strain evidence="1">Duluth1</strain>
        <tissue evidence="1">Whole animal</tissue>
    </source>
</reference>
<dbReference type="Proteomes" id="UP000828390">
    <property type="component" value="Unassembled WGS sequence"/>
</dbReference>
<reference evidence="1" key="2">
    <citation type="submission" date="2020-11" db="EMBL/GenBank/DDBJ databases">
        <authorList>
            <person name="McCartney M.A."/>
            <person name="Auch B."/>
            <person name="Kono T."/>
            <person name="Mallez S."/>
            <person name="Becker A."/>
            <person name="Gohl D.M."/>
            <person name="Silverstein K.A.T."/>
            <person name="Koren S."/>
            <person name="Bechman K.B."/>
            <person name="Herman A."/>
            <person name="Abrahante J.E."/>
            <person name="Garbe J."/>
        </authorList>
    </citation>
    <scope>NUCLEOTIDE SEQUENCE</scope>
    <source>
        <strain evidence="1">Duluth1</strain>
        <tissue evidence="1">Whole animal</tissue>
    </source>
</reference>
<sequence length="58" mass="6568">MGPQKRTWLPGYGPLFSQKRRKNQVSAGNTQVPPIIAARTTCQRVHIWSAPEYGARPY</sequence>
<gene>
    <name evidence="1" type="ORF">DPMN_100159</name>
</gene>
<dbReference type="EMBL" id="JAIWYP010000003">
    <property type="protein sequence ID" value="KAH3857549.1"/>
    <property type="molecule type" value="Genomic_DNA"/>
</dbReference>
<proteinExistence type="predicted"/>
<dbReference type="AlphaFoldDB" id="A0A9D4R772"/>
<evidence type="ECO:0000313" key="2">
    <source>
        <dbReference type="Proteomes" id="UP000828390"/>
    </source>
</evidence>
<evidence type="ECO:0000313" key="1">
    <source>
        <dbReference type="EMBL" id="KAH3857549.1"/>
    </source>
</evidence>
<comment type="caution">
    <text evidence="1">The sequence shown here is derived from an EMBL/GenBank/DDBJ whole genome shotgun (WGS) entry which is preliminary data.</text>
</comment>
<keyword evidence="2" id="KW-1185">Reference proteome</keyword>
<organism evidence="1 2">
    <name type="scientific">Dreissena polymorpha</name>
    <name type="common">Zebra mussel</name>
    <name type="synonym">Mytilus polymorpha</name>
    <dbReference type="NCBI Taxonomy" id="45954"/>
    <lineage>
        <taxon>Eukaryota</taxon>
        <taxon>Metazoa</taxon>
        <taxon>Spiralia</taxon>
        <taxon>Lophotrochozoa</taxon>
        <taxon>Mollusca</taxon>
        <taxon>Bivalvia</taxon>
        <taxon>Autobranchia</taxon>
        <taxon>Heteroconchia</taxon>
        <taxon>Euheterodonta</taxon>
        <taxon>Imparidentia</taxon>
        <taxon>Neoheterodontei</taxon>
        <taxon>Myida</taxon>
        <taxon>Dreissenoidea</taxon>
        <taxon>Dreissenidae</taxon>
        <taxon>Dreissena</taxon>
    </lineage>
</organism>